<dbReference type="AlphaFoldDB" id="A0A7J9IFU9"/>
<dbReference type="EMBL" id="JABFAD010355039">
    <property type="protein sequence ID" value="MBA0820768.1"/>
    <property type="molecule type" value="Genomic_DNA"/>
</dbReference>
<evidence type="ECO:0000313" key="1">
    <source>
        <dbReference type="EMBL" id="MBA0820768.1"/>
    </source>
</evidence>
<reference evidence="1 2" key="1">
    <citation type="journal article" date="2019" name="Genome Biol. Evol.">
        <title>Insights into the evolution of the New World diploid cottons (Gossypium, subgenus Houzingenia) based on genome sequencing.</title>
        <authorList>
            <person name="Grover C.E."/>
            <person name="Arick M.A. 2nd"/>
            <person name="Thrash A."/>
            <person name="Conover J.L."/>
            <person name="Sanders W.S."/>
            <person name="Peterson D.G."/>
            <person name="Frelichowski J.E."/>
            <person name="Scheffler J.A."/>
            <person name="Scheffler B.E."/>
            <person name="Wendel J.F."/>
        </authorList>
    </citation>
    <scope>NUCLEOTIDE SEQUENCE [LARGE SCALE GENOMIC DNA]</scope>
    <source>
        <strain evidence="1">0</strain>
        <tissue evidence="1">Leaf</tissue>
    </source>
</reference>
<name>A0A7J9IFU9_9ROSI</name>
<protein>
    <submittedName>
        <fullName evidence="1">Uncharacterized protein</fullName>
    </submittedName>
</protein>
<keyword evidence="2" id="KW-1185">Reference proteome</keyword>
<sequence length="49" mass="5913">MRSSVKVKGVNVLVTEKSISQFYNAPYYYRDYLYKIDPKEFKKSTQRRS</sequence>
<gene>
    <name evidence="1" type="ORF">Gohar_025757</name>
</gene>
<comment type="caution">
    <text evidence="1">The sequence shown here is derived from an EMBL/GenBank/DDBJ whole genome shotgun (WGS) entry which is preliminary data.</text>
</comment>
<accession>A0A7J9IFU9</accession>
<dbReference type="Proteomes" id="UP000593560">
    <property type="component" value="Unassembled WGS sequence"/>
</dbReference>
<proteinExistence type="predicted"/>
<organism evidence="1 2">
    <name type="scientific">Gossypium harknessii</name>
    <dbReference type="NCBI Taxonomy" id="34285"/>
    <lineage>
        <taxon>Eukaryota</taxon>
        <taxon>Viridiplantae</taxon>
        <taxon>Streptophyta</taxon>
        <taxon>Embryophyta</taxon>
        <taxon>Tracheophyta</taxon>
        <taxon>Spermatophyta</taxon>
        <taxon>Magnoliopsida</taxon>
        <taxon>eudicotyledons</taxon>
        <taxon>Gunneridae</taxon>
        <taxon>Pentapetalae</taxon>
        <taxon>rosids</taxon>
        <taxon>malvids</taxon>
        <taxon>Malvales</taxon>
        <taxon>Malvaceae</taxon>
        <taxon>Malvoideae</taxon>
        <taxon>Gossypium</taxon>
    </lineage>
</organism>
<evidence type="ECO:0000313" key="2">
    <source>
        <dbReference type="Proteomes" id="UP000593560"/>
    </source>
</evidence>
<dbReference type="OrthoDB" id="990541at2759"/>